<feature type="region of interest" description="Disordered" evidence="1">
    <location>
        <begin position="91"/>
        <end position="135"/>
    </location>
</feature>
<dbReference type="GO" id="GO:0004672">
    <property type="term" value="F:protein kinase activity"/>
    <property type="evidence" value="ECO:0007669"/>
    <property type="project" value="InterPro"/>
</dbReference>
<evidence type="ECO:0000256" key="1">
    <source>
        <dbReference type="SAM" id="MobiDB-lite"/>
    </source>
</evidence>
<dbReference type="Proteomes" id="UP001485043">
    <property type="component" value="Unassembled WGS sequence"/>
</dbReference>
<proteinExistence type="predicted"/>
<evidence type="ECO:0000313" key="4">
    <source>
        <dbReference type="Proteomes" id="UP001485043"/>
    </source>
</evidence>
<dbReference type="GO" id="GO:0009507">
    <property type="term" value="C:chloroplast"/>
    <property type="evidence" value="ECO:0007669"/>
    <property type="project" value="TreeGrafter"/>
</dbReference>
<keyword evidence="4" id="KW-1185">Reference proteome</keyword>
<dbReference type="AlphaFoldDB" id="A0AAW1T5T9"/>
<dbReference type="PANTHER" id="PTHR36796">
    <property type="entry name" value="PROTEIN KINASE SUPERFAMILY PROTEIN"/>
    <property type="match status" value="1"/>
</dbReference>
<dbReference type="GO" id="GO:0005524">
    <property type="term" value="F:ATP binding"/>
    <property type="evidence" value="ECO:0007669"/>
    <property type="project" value="InterPro"/>
</dbReference>
<gene>
    <name evidence="3" type="ORF">WJX84_002840</name>
</gene>
<dbReference type="PANTHER" id="PTHR36796:SF1">
    <property type="entry name" value="PROTEIN KINASE SUPERFAMILY PROTEIN"/>
    <property type="match status" value="1"/>
</dbReference>
<evidence type="ECO:0000259" key="2">
    <source>
        <dbReference type="PROSITE" id="PS50011"/>
    </source>
</evidence>
<feature type="region of interest" description="Disordered" evidence="1">
    <location>
        <begin position="40"/>
        <end position="76"/>
    </location>
</feature>
<dbReference type="EMBL" id="JALJOV010000422">
    <property type="protein sequence ID" value="KAK9863849.1"/>
    <property type="molecule type" value="Genomic_DNA"/>
</dbReference>
<dbReference type="Gene3D" id="1.10.510.10">
    <property type="entry name" value="Transferase(Phosphotransferase) domain 1"/>
    <property type="match status" value="1"/>
</dbReference>
<evidence type="ECO:0000313" key="3">
    <source>
        <dbReference type="EMBL" id="KAK9863849.1"/>
    </source>
</evidence>
<protein>
    <recommendedName>
        <fullName evidence="2">Protein kinase domain-containing protein</fullName>
    </recommendedName>
</protein>
<dbReference type="InterPro" id="IPR000719">
    <property type="entry name" value="Prot_kinase_dom"/>
</dbReference>
<dbReference type="InterPro" id="IPR011009">
    <property type="entry name" value="Kinase-like_dom_sf"/>
</dbReference>
<comment type="caution">
    <text evidence="3">The sequence shown here is derived from an EMBL/GenBank/DDBJ whole genome shotgun (WGS) entry which is preliminary data.</text>
</comment>
<name>A0AAW1T5T9_9CHLO</name>
<organism evidence="3 4">
    <name type="scientific">Apatococcus fuscideae</name>
    <dbReference type="NCBI Taxonomy" id="2026836"/>
    <lineage>
        <taxon>Eukaryota</taxon>
        <taxon>Viridiplantae</taxon>
        <taxon>Chlorophyta</taxon>
        <taxon>core chlorophytes</taxon>
        <taxon>Trebouxiophyceae</taxon>
        <taxon>Chlorellales</taxon>
        <taxon>Chlorellaceae</taxon>
        <taxon>Apatococcus</taxon>
    </lineage>
</organism>
<feature type="domain" description="Protein kinase" evidence="2">
    <location>
        <begin position="142"/>
        <end position="478"/>
    </location>
</feature>
<sequence>MHDLHLMHCGSVSVLCSGPRRVIQPNSGQLSGRSLARKAALSQPAVRDSTCHHRCPLRATATGPGPDDSSDEHSGPVDIDQLAQQLAREAARLNSPDPPKDTVYERPPSLEDTAASSQPADTDTQHDSRTGPFGDESLEREAQILYQVGDGGFSSSEFELLTELGRLSYVTEVQSDDPFKLRPETSQQRTAVIAFGARFFSGKPFQGPATVLLKEYLPGARAIGCNELQIMHHLSGMPLRKWHAATSRDASEAPLTTLLGYFIAGSSDSAAAIESRDGAAEDHALWLVYKFETMQPLSNYTAAPQQSSNSLFWQASGNQALKLRCRMVRAIARGALEALAFCHDQGVAHGSLGPGSILLSTLDDREAQQLSVKLDNFGFARRLQAPVSGTSDGKGSLAGPSDKAAATDGALQRLWLEVFKCDAREFRRYCSQEPAFAEPMLFLDEFGNAGWQLLSAMTNGGGKFSALDLLANPLLDLG</sequence>
<dbReference type="SUPFAM" id="SSF56112">
    <property type="entry name" value="Protein kinase-like (PK-like)"/>
    <property type="match status" value="1"/>
</dbReference>
<reference evidence="3 4" key="1">
    <citation type="journal article" date="2024" name="Nat. Commun.">
        <title>Phylogenomics reveals the evolutionary origins of lichenization in chlorophyte algae.</title>
        <authorList>
            <person name="Puginier C."/>
            <person name="Libourel C."/>
            <person name="Otte J."/>
            <person name="Skaloud P."/>
            <person name="Haon M."/>
            <person name="Grisel S."/>
            <person name="Petersen M."/>
            <person name="Berrin J.G."/>
            <person name="Delaux P.M."/>
            <person name="Dal Grande F."/>
            <person name="Keller J."/>
        </authorList>
    </citation>
    <scope>NUCLEOTIDE SEQUENCE [LARGE SCALE GENOMIC DNA]</scope>
    <source>
        <strain evidence="3 4">SAG 2523</strain>
    </source>
</reference>
<accession>A0AAW1T5T9</accession>
<dbReference type="PROSITE" id="PS50011">
    <property type="entry name" value="PROTEIN_KINASE_DOM"/>
    <property type="match status" value="1"/>
</dbReference>